<proteinExistence type="predicted"/>
<sequence>MRQHMNRRISYSTLARLAGPCYDSVPHETTHANAALSEKRREKVELDEIFETLHNLASSLMNKTIYQQGAPLGACPRMIFKNLQSISVGIWCCNKKH</sequence>
<reference evidence="1 2" key="1">
    <citation type="submission" date="2019-12" db="EMBL/GenBank/DDBJ databases">
        <title>Novel species isolated from a subtropical stream in China.</title>
        <authorList>
            <person name="Lu H."/>
        </authorList>
    </citation>
    <scope>NUCLEOTIDE SEQUENCE [LARGE SCALE GENOMIC DNA]</scope>
    <source>
        <strain evidence="1 2">CY42W</strain>
    </source>
</reference>
<evidence type="ECO:0000313" key="1">
    <source>
        <dbReference type="EMBL" id="MYN30547.1"/>
    </source>
</evidence>
<organism evidence="1 2">
    <name type="scientific">Duganella levis</name>
    <dbReference type="NCBI Taxonomy" id="2692169"/>
    <lineage>
        <taxon>Bacteria</taxon>
        <taxon>Pseudomonadati</taxon>
        <taxon>Pseudomonadota</taxon>
        <taxon>Betaproteobacteria</taxon>
        <taxon>Burkholderiales</taxon>
        <taxon>Oxalobacteraceae</taxon>
        <taxon>Telluria group</taxon>
        <taxon>Duganella</taxon>
    </lineage>
</organism>
<dbReference type="Proteomes" id="UP000642144">
    <property type="component" value="Unassembled WGS sequence"/>
</dbReference>
<accession>A0ABW9W8X4</accession>
<comment type="caution">
    <text evidence="1">The sequence shown here is derived from an EMBL/GenBank/DDBJ whole genome shotgun (WGS) entry which is preliminary data.</text>
</comment>
<gene>
    <name evidence="1" type="ORF">GTP69_29515</name>
</gene>
<keyword evidence="2" id="KW-1185">Reference proteome</keyword>
<dbReference type="EMBL" id="WWCT01000043">
    <property type="protein sequence ID" value="MYN30547.1"/>
    <property type="molecule type" value="Genomic_DNA"/>
</dbReference>
<protein>
    <submittedName>
        <fullName evidence="1">Uncharacterized protein</fullName>
    </submittedName>
</protein>
<evidence type="ECO:0000313" key="2">
    <source>
        <dbReference type="Proteomes" id="UP000642144"/>
    </source>
</evidence>
<name>A0ABW9W8X4_9BURK</name>